<keyword evidence="3" id="KW-1185">Reference proteome</keyword>
<dbReference type="AlphaFoldDB" id="A0A2T0RH67"/>
<evidence type="ECO:0000256" key="1">
    <source>
        <dbReference type="SAM" id="SignalP"/>
    </source>
</evidence>
<name>A0A2T0RH67_9RHOB</name>
<keyword evidence="1" id="KW-0732">Signal</keyword>
<evidence type="ECO:0000313" key="3">
    <source>
        <dbReference type="Proteomes" id="UP000239480"/>
    </source>
</evidence>
<organism evidence="2 3">
    <name type="scientific">Aliiruegeria haliotis</name>
    <dbReference type="NCBI Taxonomy" id="1280846"/>
    <lineage>
        <taxon>Bacteria</taxon>
        <taxon>Pseudomonadati</taxon>
        <taxon>Pseudomonadota</taxon>
        <taxon>Alphaproteobacteria</taxon>
        <taxon>Rhodobacterales</taxon>
        <taxon>Roseobacteraceae</taxon>
        <taxon>Aliiruegeria</taxon>
    </lineage>
</organism>
<proteinExistence type="predicted"/>
<feature type="chain" id="PRO_5015436637" evidence="1">
    <location>
        <begin position="22"/>
        <end position="158"/>
    </location>
</feature>
<protein>
    <submittedName>
        <fullName evidence="2">Uncharacterized protein</fullName>
    </submittedName>
</protein>
<reference evidence="2 3" key="1">
    <citation type="submission" date="2018-03" db="EMBL/GenBank/DDBJ databases">
        <title>Genomic Encyclopedia of Archaeal and Bacterial Type Strains, Phase II (KMG-II): from individual species to whole genera.</title>
        <authorList>
            <person name="Goeker M."/>
        </authorList>
    </citation>
    <scope>NUCLEOTIDE SEQUENCE [LARGE SCALE GENOMIC DNA]</scope>
    <source>
        <strain evidence="2 3">DSM 29328</strain>
    </source>
</reference>
<evidence type="ECO:0000313" key="2">
    <source>
        <dbReference type="EMBL" id="PRY20471.1"/>
    </source>
</evidence>
<dbReference type="Proteomes" id="UP000239480">
    <property type="component" value="Unassembled WGS sequence"/>
</dbReference>
<feature type="signal peptide" evidence="1">
    <location>
        <begin position="1"/>
        <end position="21"/>
    </location>
</feature>
<gene>
    <name evidence="2" type="ORF">CLV78_11370</name>
</gene>
<dbReference type="EMBL" id="PVTD01000013">
    <property type="protein sequence ID" value="PRY20471.1"/>
    <property type="molecule type" value="Genomic_DNA"/>
</dbReference>
<accession>A0A2T0RH67</accession>
<comment type="caution">
    <text evidence="2">The sequence shown here is derived from an EMBL/GenBank/DDBJ whole genome shotgun (WGS) entry which is preliminary data.</text>
</comment>
<sequence length="158" mass="17199">MRFLGVWAAFWLALITPASSADDSDLPAPLQEKVEAAQQACAEFDNGAFYLEWEAVDRVDLDGDLYPDWVLNERGFSCSTAASLYCGTGGCMSHFLVEDVLSSLLNQGWGLADLGPNKVLLADVHGSQCGGINPTPCMTASTWDSDEKQWRTTAAEWE</sequence>